<dbReference type="EMBL" id="BAAAQK010000026">
    <property type="protein sequence ID" value="GAA1873701.1"/>
    <property type="molecule type" value="Genomic_DNA"/>
</dbReference>
<comment type="caution">
    <text evidence="1">The sequence shown here is derived from an EMBL/GenBank/DDBJ whole genome shotgun (WGS) entry which is preliminary data.</text>
</comment>
<evidence type="ECO:0000313" key="2">
    <source>
        <dbReference type="Proteomes" id="UP001500449"/>
    </source>
</evidence>
<keyword evidence="2" id="KW-1185">Reference proteome</keyword>
<evidence type="ECO:0000313" key="1">
    <source>
        <dbReference type="EMBL" id="GAA1873701.1"/>
    </source>
</evidence>
<reference evidence="1 2" key="1">
    <citation type="journal article" date="2019" name="Int. J. Syst. Evol. Microbiol.">
        <title>The Global Catalogue of Microorganisms (GCM) 10K type strain sequencing project: providing services to taxonomists for standard genome sequencing and annotation.</title>
        <authorList>
            <consortium name="The Broad Institute Genomics Platform"/>
            <consortium name="The Broad Institute Genome Sequencing Center for Infectious Disease"/>
            <person name="Wu L."/>
            <person name="Ma J."/>
        </authorList>
    </citation>
    <scope>NUCLEOTIDE SEQUENCE [LARGE SCALE GENOMIC DNA]</scope>
    <source>
        <strain evidence="1 2">JCM 16009</strain>
    </source>
</reference>
<accession>A0ABN2NLN5</accession>
<protein>
    <recommendedName>
        <fullName evidence="3">Methyltransferase</fullName>
    </recommendedName>
</protein>
<proteinExistence type="predicted"/>
<sequence length="241" mass="26258">MTVIDVRFAAPTGGAGPDQDEEWCEVTRHGSTERIRFHDYAAIFAVPGLYERIFHDLLECCSPRVVADLLAEVLPDPGAARVLELGAGNGLVGAELRRIGVRHLAAVDILPEAAAAAERDRPGTYDAYHLMDLTRDDTTPLGTPDVLVTVAALGFGDIPPEAFAAAFRRLRPGGLVAFTIKEEFLGSQDRSGFADLIARTDGLTTLAERRYVHRRTMYGAPLHYVARIARRQPAGPETARR</sequence>
<dbReference type="InterPro" id="IPR029063">
    <property type="entry name" value="SAM-dependent_MTases_sf"/>
</dbReference>
<name>A0ABN2NLN5_9PSEU</name>
<dbReference type="Proteomes" id="UP001500449">
    <property type="component" value="Unassembled WGS sequence"/>
</dbReference>
<dbReference type="CDD" id="cd02440">
    <property type="entry name" value="AdoMet_MTases"/>
    <property type="match status" value="1"/>
</dbReference>
<dbReference type="RefSeq" id="WP_344425619.1">
    <property type="nucleotide sequence ID" value="NZ_BAAAQK010000026.1"/>
</dbReference>
<dbReference type="Pfam" id="PF13489">
    <property type="entry name" value="Methyltransf_23"/>
    <property type="match status" value="1"/>
</dbReference>
<dbReference type="Gene3D" id="3.40.50.150">
    <property type="entry name" value="Vaccinia Virus protein VP39"/>
    <property type="match status" value="1"/>
</dbReference>
<evidence type="ECO:0008006" key="3">
    <source>
        <dbReference type="Google" id="ProtNLM"/>
    </source>
</evidence>
<gene>
    <name evidence="1" type="ORF">GCM10009836_63370</name>
</gene>
<organism evidence="1 2">
    <name type="scientific">Pseudonocardia ailaonensis</name>
    <dbReference type="NCBI Taxonomy" id="367279"/>
    <lineage>
        <taxon>Bacteria</taxon>
        <taxon>Bacillati</taxon>
        <taxon>Actinomycetota</taxon>
        <taxon>Actinomycetes</taxon>
        <taxon>Pseudonocardiales</taxon>
        <taxon>Pseudonocardiaceae</taxon>
        <taxon>Pseudonocardia</taxon>
    </lineage>
</organism>
<dbReference type="SUPFAM" id="SSF53335">
    <property type="entry name" value="S-adenosyl-L-methionine-dependent methyltransferases"/>
    <property type="match status" value="1"/>
</dbReference>